<dbReference type="GO" id="GO:0006355">
    <property type="term" value="P:regulation of DNA-templated transcription"/>
    <property type="evidence" value="ECO:0007669"/>
    <property type="project" value="InterPro"/>
</dbReference>
<gene>
    <name evidence="4" type="ORF">RHGRI_008347</name>
</gene>
<feature type="region of interest" description="Disordered" evidence="3">
    <location>
        <begin position="98"/>
        <end position="117"/>
    </location>
</feature>
<dbReference type="InterPro" id="IPR036600">
    <property type="entry name" value="PAH_sf"/>
</dbReference>
<dbReference type="EMBL" id="JACTNZ010000003">
    <property type="protein sequence ID" value="KAG5558390.1"/>
    <property type="molecule type" value="Genomic_DNA"/>
</dbReference>
<protein>
    <submittedName>
        <fullName evidence="4">Uncharacterized protein</fullName>
    </submittedName>
</protein>
<comment type="caution">
    <text evidence="4">The sequence shown here is derived from an EMBL/GenBank/DDBJ whole genome shotgun (WGS) entry which is preliminary data.</text>
</comment>
<evidence type="ECO:0000256" key="2">
    <source>
        <dbReference type="ARBA" id="ARBA00023242"/>
    </source>
</evidence>
<evidence type="ECO:0000256" key="1">
    <source>
        <dbReference type="ARBA" id="ARBA00004123"/>
    </source>
</evidence>
<proteinExistence type="predicted"/>
<keyword evidence="5" id="KW-1185">Reference proteome</keyword>
<sequence length="117" mass="13709">MPRVRNPVMTTLGLAKRYLKRVKNTVSPKKYQIFMCLIQETKDKRSDVGPTVRKVIRKVIELFKHNGGLLSGFNRFLAPKGYRIIPQMTPGQFQIRMTRSKKRSVDRLPTQNQEDYE</sequence>
<dbReference type="GO" id="GO:0005634">
    <property type="term" value="C:nucleus"/>
    <property type="evidence" value="ECO:0007669"/>
    <property type="project" value="UniProtKB-SubCell"/>
</dbReference>
<evidence type="ECO:0000313" key="5">
    <source>
        <dbReference type="Proteomes" id="UP000823749"/>
    </source>
</evidence>
<dbReference type="Gene3D" id="1.20.1160.11">
    <property type="entry name" value="Paired amphipathic helix"/>
    <property type="match status" value="1"/>
</dbReference>
<keyword evidence="2" id="KW-0539">Nucleus</keyword>
<accession>A0AAV6L129</accession>
<organism evidence="4 5">
    <name type="scientific">Rhododendron griersonianum</name>
    <dbReference type="NCBI Taxonomy" id="479676"/>
    <lineage>
        <taxon>Eukaryota</taxon>
        <taxon>Viridiplantae</taxon>
        <taxon>Streptophyta</taxon>
        <taxon>Embryophyta</taxon>
        <taxon>Tracheophyta</taxon>
        <taxon>Spermatophyta</taxon>
        <taxon>Magnoliopsida</taxon>
        <taxon>eudicotyledons</taxon>
        <taxon>Gunneridae</taxon>
        <taxon>Pentapetalae</taxon>
        <taxon>asterids</taxon>
        <taxon>Ericales</taxon>
        <taxon>Ericaceae</taxon>
        <taxon>Ericoideae</taxon>
        <taxon>Rhodoreae</taxon>
        <taxon>Rhododendron</taxon>
    </lineage>
</organism>
<dbReference type="SUPFAM" id="SSF47762">
    <property type="entry name" value="PAH2 domain"/>
    <property type="match status" value="1"/>
</dbReference>
<dbReference type="Proteomes" id="UP000823749">
    <property type="component" value="Chromosome 3"/>
</dbReference>
<reference evidence="4" key="1">
    <citation type="submission" date="2020-08" db="EMBL/GenBank/DDBJ databases">
        <title>Plant Genome Project.</title>
        <authorList>
            <person name="Zhang R.-G."/>
        </authorList>
    </citation>
    <scope>NUCLEOTIDE SEQUENCE</scope>
    <source>
        <strain evidence="4">WSP0</strain>
        <tissue evidence="4">Leaf</tissue>
    </source>
</reference>
<dbReference type="AlphaFoldDB" id="A0AAV6L129"/>
<evidence type="ECO:0000313" key="4">
    <source>
        <dbReference type="EMBL" id="KAG5558390.1"/>
    </source>
</evidence>
<name>A0AAV6L129_9ERIC</name>
<comment type="subcellular location">
    <subcellularLocation>
        <location evidence="1">Nucleus</location>
    </subcellularLocation>
</comment>
<evidence type="ECO:0000256" key="3">
    <source>
        <dbReference type="SAM" id="MobiDB-lite"/>
    </source>
</evidence>